<keyword evidence="3 5" id="KW-1133">Transmembrane helix</keyword>
<feature type="transmembrane region" description="Helical" evidence="5">
    <location>
        <begin position="255"/>
        <end position="272"/>
    </location>
</feature>
<organism evidence="6 7">
    <name type="scientific">Candidatus Electronema aureum</name>
    <dbReference type="NCBI Taxonomy" id="2005002"/>
    <lineage>
        <taxon>Bacteria</taxon>
        <taxon>Pseudomonadati</taxon>
        <taxon>Thermodesulfobacteriota</taxon>
        <taxon>Desulfobulbia</taxon>
        <taxon>Desulfobulbales</taxon>
        <taxon>Desulfobulbaceae</taxon>
        <taxon>Candidatus Electronema</taxon>
    </lineage>
</organism>
<reference evidence="6" key="1">
    <citation type="submission" date="2017-07" db="EMBL/GenBank/DDBJ databases">
        <title>The cable genome - Insights into the physiology and evolution of filamentous bacteria capable of sulfide oxidation via long distance electron transfer.</title>
        <authorList>
            <person name="Thorup C."/>
            <person name="Bjerg J.T."/>
            <person name="Schreiber L."/>
            <person name="Nielsen L.P."/>
            <person name="Kjeldsen K.U."/>
            <person name="Boesen T."/>
            <person name="Boggild A."/>
            <person name="Meysman F."/>
            <person name="Geelhoed J."/>
            <person name="Schramm A."/>
        </authorList>
    </citation>
    <scope>NUCLEOTIDE SEQUENCE [LARGE SCALE GENOMIC DNA]</scope>
    <source>
        <strain evidence="6">GS</strain>
    </source>
</reference>
<evidence type="ECO:0000256" key="1">
    <source>
        <dbReference type="ARBA" id="ARBA00004141"/>
    </source>
</evidence>
<name>A0A521G0U7_9BACT</name>
<feature type="transmembrane region" description="Helical" evidence="5">
    <location>
        <begin position="20"/>
        <end position="46"/>
    </location>
</feature>
<feature type="transmembrane region" description="Helical" evidence="5">
    <location>
        <begin position="184"/>
        <end position="214"/>
    </location>
</feature>
<dbReference type="Pfam" id="PF01925">
    <property type="entry name" value="TauE"/>
    <property type="match status" value="1"/>
</dbReference>
<feature type="transmembrane region" description="Helical" evidence="5">
    <location>
        <begin position="221"/>
        <end position="243"/>
    </location>
</feature>
<dbReference type="PANTHER" id="PTHR43483">
    <property type="entry name" value="MEMBRANE TRANSPORTER PROTEIN HI_0806-RELATED"/>
    <property type="match status" value="1"/>
</dbReference>
<sequence>MTATDFLYITFPVSGVKTWVFLPPLTAFVVSFFASMGGLSGAFLLLPFQMSVLHYTAPSVSGTNQLFNIVAIPSGVWRYAKEKRMVWPLTGAVVIGTLPGVVIGAWLRVAYLPDPKNFKFFAGLVLLYVGSKLLTDICRKQATEQQGNTVLHHAAFAVTDSKFSLQRAEFSFAGQHYAFSVPKIFLLCLVVGIIGGIYGIGGGAIIAPFMVAFFQLPVHAVAGAALMGTFITSVAGVLVYQLLSGFYPGMSVAPDWQLGFLFGIGGFCGMYLGARCQKHVPAKAIKLILCFFVLIAAFSYIIAYLN</sequence>
<protein>
    <recommendedName>
        <fullName evidence="5">Probable membrane transporter protein</fullName>
    </recommendedName>
</protein>
<dbReference type="Proteomes" id="UP000316238">
    <property type="component" value="Unassembled WGS sequence"/>
</dbReference>
<dbReference type="PANTHER" id="PTHR43483:SF3">
    <property type="entry name" value="MEMBRANE TRANSPORTER PROTEIN HI_0806-RELATED"/>
    <property type="match status" value="1"/>
</dbReference>
<evidence type="ECO:0000313" key="6">
    <source>
        <dbReference type="EMBL" id="TAA74643.1"/>
    </source>
</evidence>
<proteinExistence type="inferred from homology"/>
<evidence type="ECO:0000256" key="5">
    <source>
        <dbReference type="RuleBase" id="RU363041"/>
    </source>
</evidence>
<feature type="transmembrane region" description="Helical" evidence="5">
    <location>
        <begin position="284"/>
        <end position="305"/>
    </location>
</feature>
<evidence type="ECO:0000256" key="3">
    <source>
        <dbReference type="ARBA" id="ARBA00022989"/>
    </source>
</evidence>
<keyword evidence="4 5" id="KW-0472">Membrane</keyword>
<comment type="caution">
    <text evidence="6">The sequence shown here is derived from an EMBL/GenBank/DDBJ whole genome shotgun (WGS) entry which is preliminary data.</text>
</comment>
<dbReference type="AlphaFoldDB" id="A0A521G0U7"/>
<evidence type="ECO:0000256" key="4">
    <source>
        <dbReference type="ARBA" id="ARBA00023136"/>
    </source>
</evidence>
<dbReference type="InterPro" id="IPR002781">
    <property type="entry name" value="TM_pro_TauE-like"/>
</dbReference>
<comment type="subcellular location">
    <subcellularLocation>
        <location evidence="5">Cell membrane</location>
        <topology evidence="5">Multi-pass membrane protein</topology>
    </subcellularLocation>
    <subcellularLocation>
        <location evidence="1">Membrane</location>
        <topology evidence="1">Multi-pass membrane protein</topology>
    </subcellularLocation>
</comment>
<accession>A0A521G0U7</accession>
<comment type="similarity">
    <text evidence="5">Belongs to the 4-toluene sulfonate uptake permease (TSUP) (TC 2.A.102) family.</text>
</comment>
<keyword evidence="7" id="KW-1185">Reference proteome</keyword>
<feature type="transmembrane region" description="Helical" evidence="5">
    <location>
        <begin position="86"/>
        <end position="107"/>
    </location>
</feature>
<gene>
    <name evidence="6" type="ORF">CDV28_12137</name>
</gene>
<keyword evidence="2 5" id="KW-0812">Transmembrane</keyword>
<dbReference type="EMBL" id="NQJD01000021">
    <property type="protein sequence ID" value="TAA74643.1"/>
    <property type="molecule type" value="Genomic_DNA"/>
</dbReference>
<evidence type="ECO:0000313" key="7">
    <source>
        <dbReference type="Proteomes" id="UP000316238"/>
    </source>
</evidence>
<dbReference type="GO" id="GO:0005886">
    <property type="term" value="C:plasma membrane"/>
    <property type="evidence" value="ECO:0007669"/>
    <property type="project" value="UniProtKB-SubCell"/>
</dbReference>
<keyword evidence="5" id="KW-1003">Cell membrane</keyword>
<evidence type="ECO:0000256" key="2">
    <source>
        <dbReference type="ARBA" id="ARBA00022692"/>
    </source>
</evidence>